<feature type="compositionally biased region" description="Low complexity" evidence="1">
    <location>
        <begin position="66"/>
        <end position="78"/>
    </location>
</feature>
<keyword evidence="3" id="KW-1185">Reference proteome</keyword>
<protein>
    <submittedName>
        <fullName evidence="2">Uncharacterized protein</fullName>
    </submittedName>
</protein>
<dbReference type="Proteomes" id="UP001458880">
    <property type="component" value="Unassembled WGS sequence"/>
</dbReference>
<evidence type="ECO:0000256" key="1">
    <source>
        <dbReference type="SAM" id="MobiDB-lite"/>
    </source>
</evidence>
<evidence type="ECO:0000313" key="3">
    <source>
        <dbReference type="Proteomes" id="UP001458880"/>
    </source>
</evidence>
<feature type="compositionally biased region" description="Polar residues" evidence="1">
    <location>
        <begin position="86"/>
        <end position="104"/>
    </location>
</feature>
<name>A0AAW1HFT1_POPJA</name>
<feature type="region of interest" description="Disordered" evidence="1">
    <location>
        <begin position="56"/>
        <end position="104"/>
    </location>
</feature>
<dbReference type="EMBL" id="JASPKY010001227">
    <property type="protein sequence ID" value="KAK9675190.1"/>
    <property type="molecule type" value="Genomic_DNA"/>
</dbReference>
<evidence type="ECO:0000313" key="2">
    <source>
        <dbReference type="EMBL" id="KAK9675190.1"/>
    </source>
</evidence>
<accession>A0AAW1HFT1</accession>
<sequence length="211" mass="23429">MFGGLLNTAWGKTATQDNASNAFRACGIYPLNPHAVPEYAYLSLPAENLTIPETRVAQSPPDLTSEEPCPSTSSTSSTNVKLDSVGETSTKPISRRSTSAMAETEAQSCNIKETATKLIHEISPIPRVLSVTTKRKLHAVELTSPKNIGVLKNKRKPLQRQVKKRIPLRDPSPECQEDFLYDDDDDDAYCIFCTEPFKESKRGERWVQCTK</sequence>
<feature type="non-terminal residue" evidence="2">
    <location>
        <position position="211"/>
    </location>
</feature>
<gene>
    <name evidence="2" type="ORF">QE152_g40574</name>
</gene>
<reference evidence="2 3" key="1">
    <citation type="journal article" date="2024" name="BMC Genomics">
        <title>De novo assembly and annotation of Popillia japonica's genome with initial clues to its potential as an invasive pest.</title>
        <authorList>
            <person name="Cucini C."/>
            <person name="Boschi S."/>
            <person name="Funari R."/>
            <person name="Cardaioli E."/>
            <person name="Iannotti N."/>
            <person name="Marturano G."/>
            <person name="Paoli F."/>
            <person name="Bruttini M."/>
            <person name="Carapelli A."/>
            <person name="Frati F."/>
            <person name="Nardi F."/>
        </authorList>
    </citation>
    <scope>NUCLEOTIDE SEQUENCE [LARGE SCALE GENOMIC DNA]</scope>
    <source>
        <strain evidence="2">DMR45628</strain>
    </source>
</reference>
<comment type="caution">
    <text evidence="2">The sequence shown here is derived from an EMBL/GenBank/DDBJ whole genome shotgun (WGS) entry which is preliminary data.</text>
</comment>
<organism evidence="2 3">
    <name type="scientific">Popillia japonica</name>
    <name type="common">Japanese beetle</name>
    <dbReference type="NCBI Taxonomy" id="7064"/>
    <lineage>
        <taxon>Eukaryota</taxon>
        <taxon>Metazoa</taxon>
        <taxon>Ecdysozoa</taxon>
        <taxon>Arthropoda</taxon>
        <taxon>Hexapoda</taxon>
        <taxon>Insecta</taxon>
        <taxon>Pterygota</taxon>
        <taxon>Neoptera</taxon>
        <taxon>Endopterygota</taxon>
        <taxon>Coleoptera</taxon>
        <taxon>Polyphaga</taxon>
        <taxon>Scarabaeiformia</taxon>
        <taxon>Scarabaeidae</taxon>
        <taxon>Rutelinae</taxon>
        <taxon>Popillia</taxon>
    </lineage>
</organism>
<dbReference type="AlphaFoldDB" id="A0AAW1HFT1"/>
<proteinExistence type="predicted"/>